<proteinExistence type="predicted"/>
<evidence type="ECO:0000313" key="1">
    <source>
        <dbReference type="EMBL" id="KAA0970293.1"/>
    </source>
</evidence>
<dbReference type="Proteomes" id="UP000324738">
    <property type="component" value="Unassembled WGS sequence"/>
</dbReference>
<evidence type="ECO:0000313" key="2">
    <source>
        <dbReference type="Proteomes" id="UP000324738"/>
    </source>
</evidence>
<dbReference type="AlphaFoldDB" id="A0A5B0DV38"/>
<dbReference type="EMBL" id="VTWH01000002">
    <property type="protein sequence ID" value="KAA0970293.1"/>
    <property type="molecule type" value="Genomic_DNA"/>
</dbReference>
<dbReference type="OrthoDB" id="7562115at2"/>
<dbReference type="RefSeq" id="WP_149299134.1">
    <property type="nucleotide sequence ID" value="NZ_VTWH01000002.1"/>
</dbReference>
<gene>
    <name evidence="1" type="ORF">FPY71_07145</name>
</gene>
<comment type="caution">
    <text evidence="1">The sequence shown here is derived from an EMBL/GenBank/DDBJ whole genome shotgun (WGS) entry which is preliminary data.</text>
</comment>
<keyword evidence="2" id="KW-1185">Reference proteome</keyword>
<protein>
    <submittedName>
        <fullName evidence="1">DUF1064 domain-containing protein</fullName>
    </submittedName>
</protein>
<dbReference type="Pfam" id="PF06356">
    <property type="entry name" value="DUF1064"/>
    <property type="match status" value="1"/>
</dbReference>
<dbReference type="InterPro" id="IPR009414">
    <property type="entry name" value="DUF1064"/>
</dbReference>
<sequence length="129" mass="14641">MTSIISETDFRAMTGKPRRSKYGNVRVEHNGIKFDSKAEYNYFLKLERREEKGEVSNIRHQVPFVLKGENGQIVAVYNADFVFYDSVTGRERVVDVKGNKGGKGTITPVFRLKAKLMQDNHGITVEVVS</sequence>
<accession>A0A5B0DV38</accession>
<reference evidence="1 2" key="1">
    <citation type="submission" date="2019-08" db="EMBL/GenBank/DDBJ databases">
        <title>Aureimonas fodiniaquatilis sp. nov., isolated from a coal mine wastewater.</title>
        <authorList>
            <person name="Kim W."/>
        </authorList>
    </citation>
    <scope>NUCLEOTIDE SEQUENCE [LARGE SCALE GENOMIC DNA]</scope>
    <source>
        <strain evidence="1 2">CAU 1482</strain>
    </source>
</reference>
<organism evidence="1 2">
    <name type="scientific">Aureimonas fodinaquatilis</name>
    <dbReference type="NCBI Taxonomy" id="2565783"/>
    <lineage>
        <taxon>Bacteria</taxon>
        <taxon>Pseudomonadati</taxon>
        <taxon>Pseudomonadota</taxon>
        <taxon>Alphaproteobacteria</taxon>
        <taxon>Hyphomicrobiales</taxon>
        <taxon>Aurantimonadaceae</taxon>
        <taxon>Aureimonas</taxon>
    </lineage>
</organism>
<name>A0A5B0DV38_9HYPH</name>